<evidence type="ECO:0000313" key="1">
    <source>
        <dbReference type="EMBL" id="WVZ03877.1"/>
    </source>
</evidence>
<dbReference type="EMBL" id="CP144694">
    <property type="protein sequence ID" value="WVZ03877.1"/>
    <property type="molecule type" value="Genomic_DNA"/>
</dbReference>
<feature type="non-terminal residue" evidence="1">
    <location>
        <position position="1"/>
    </location>
</feature>
<proteinExistence type="predicted"/>
<dbReference type="PANTHER" id="PTHR37449">
    <property type="match status" value="1"/>
</dbReference>
<sequence>NVLSRSSFEPEKPPRPLARPIASISSINIILGAHCLASRNKFLTLDAPTPTNISMKSEPDIERNGTPDSPAVAFARSVFPVPGGPTKRAPFGIFAPSSSYFFGFLRKWTNSIISSFASSQPATSLK</sequence>
<dbReference type="Proteomes" id="UP001374535">
    <property type="component" value="Chromosome 7"/>
</dbReference>
<protein>
    <submittedName>
        <fullName evidence="1">Uncharacterized protein</fullName>
    </submittedName>
</protein>
<accession>A0AAQ3N7D3</accession>
<dbReference type="AlphaFoldDB" id="A0AAQ3N7D3"/>
<keyword evidence="2" id="KW-1185">Reference proteome</keyword>
<name>A0AAQ3N7D3_VIGMU</name>
<organism evidence="1 2">
    <name type="scientific">Vigna mungo</name>
    <name type="common">Black gram</name>
    <name type="synonym">Phaseolus mungo</name>
    <dbReference type="NCBI Taxonomy" id="3915"/>
    <lineage>
        <taxon>Eukaryota</taxon>
        <taxon>Viridiplantae</taxon>
        <taxon>Streptophyta</taxon>
        <taxon>Embryophyta</taxon>
        <taxon>Tracheophyta</taxon>
        <taxon>Spermatophyta</taxon>
        <taxon>Magnoliopsida</taxon>
        <taxon>eudicotyledons</taxon>
        <taxon>Gunneridae</taxon>
        <taxon>Pentapetalae</taxon>
        <taxon>rosids</taxon>
        <taxon>fabids</taxon>
        <taxon>Fabales</taxon>
        <taxon>Fabaceae</taxon>
        <taxon>Papilionoideae</taxon>
        <taxon>50 kb inversion clade</taxon>
        <taxon>NPAAA clade</taxon>
        <taxon>indigoferoid/millettioid clade</taxon>
        <taxon>Phaseoleae</taxon>
        <taxon>Vigna</taxon>
    </lineage>
</organism>
<dbReference type="PANTHER" id="PTHR37449:SF1">
    <property type="entry name" value="OS02G0159950 PROTEIN"/>
    <property type="match status" value="1"/>
</dbReference>
<evidence type="ECO:0000313" key="2">
    <source>
        <dbReference type="Proteomes" id="UP001374535"/>
    </source>
</evidence>
<gene>
    <name evidence="1" type="ORF">V8G54_024683</name>
</gene>
<reference evidence="1 2" key="1">
    <citation type="journal article" date="2023" name="Life. Sci Alliance">
        <title>Evolutionary insights into 3D genome organization and epigenetic landscape of Vigna mungo.</title>
        <authorList>
            <person name="Junaid A."/>
            <person name="Singh B."/>
            <person name="Bhatia S."/>
        </authorList>
    </citation>
    <scope>NUCLEOTIDE SEQUENCE [LARGE SCALE GENOMIC DNA]</scope>
    <source>
        <strain evidence="1">Urdbean</strain>
    </source>
</reference>